<organism evidence="9 10">
    <name type="scientific">Granulicatella balaenopterae</name>
    <dbReference type="NCBI Taxonomy" id="137733"/>
    <lineage>
        <taxon>Bacteria</taxon>
        <taxon>Bacillati</taxon>
        <taxon>Bacillota</taxon>
        <taxon>Bacilli</taxon>
        <taxon>Lactobacillales</taxon>
        <taxon>Carnobacteriaceae</taxon>
        <taxon>Granulicatella</taxon>
    </lineage>
</organism>
<evidence type="ECO:0000313" key="9">
    <source>
        <dbReference type="EMBL" id="SER18031.1"/>
    </source>
</evidence>
<dbReference type="PANTHER" id="PTHR47371:SF3">
    <property type="entry name" value="PHOSPHOGLYCEROL TRANSFERASE I"/>
    <property type="match status" value="1"/>
</dbReference>
<evidence type="ECO:0000256" key="5">
    <source>
        <dbReference type="ARBA" id="ARBA00022989"/>
    </source>
</evidence>
<feature type="transmembrane region" description="Helical" evidence="7">
    <location>
        <begin position="6"/>
        <end position="22"/>
    </location>
</feature>
<sequence>MRIISFILPALLLVWIDVSFFGEDKNKKNILKWILLYGVLANLWTMFGLRYICHMDDVVSAKVYQRMAFSLKYILLVSFIGSYLLLLKHTLVDKFVTLKKSEKTSKLVIVLEILSLIIITLGFVFFFMSRWFVGEFGELTPEQFMFNLKSPTEGTAENVVISLNNKGKLPVIICTFTVLAFVLFNRDIYTKNNRKVLSAKVYKWILMPVMVIIGCSGIVYGVDKLNLRAVYRTWAVSSTFIEDNYASPNEVTLTFPEKKRNLIHIYLESVENSYLSQDLGGYMETNLMPELYELSKKGISFSNNDKMGGPHQTYGSSWSVASMVNMSAGVPLAVPVGVNAYGLDGHFLPGAITIGDILEEEGYNQSLMFGADADFGGLTAYYESHGDFHISDYIYAKEQGMIPEDYEVWWGYEDDKLYEFAKDEINRLASEGKPFNFTMETADTHFPDGYLSENAPTPYDKQYSNVIAYSTKETVDFVRWIQEQPFYDNTTIVITGDHLSMDSNYFKDFDPNYERTVFNTILNAPISSENTKNRDYAPYDFYPTIMAALGVQIEGDRLGIGTNLFSDKPTMLEEYGMDYVEKELGSYSAFYNDKLIDVNNDSIYVPKK</sequence>
<dbReference type="PANTHER" id="PTHR47371">
    <property type="entry name" value="LIPOTEICHOIC ACID SYNTHASE"/>
    <property type="match status" value="1"/>
</dbReference>
<dbReference type="RefSeq" id="WP_089746859.1">
    <property type="nucleotide sequence ID" value="NZ_FOGF01000023.1"/>
</dbReference>
<keyword evidence="10" id="KW-1185">Reference proteome</keyword>
<dbReference type="InterPro" id="IPR017850">
    <property type="entry name" value="Alkaline_phosphatase_core_sf"/>
</dbReference>
<evidence type="ECO:0000256" key="4">
    <source>
        <dbReference type="ARBA" id="ARBA00022692"/>
    </source>
</evidence>
<keyword evidence="6 7" id="KW-0472">Membrane</keyword>
<keyword evidence="3" id="KW-1003">Cell membrane</keyword>
<dbReference type="InterPro" id="IPR050448">
    <property type="entry name" value="OpgB/LTA_synthase_biosynth"/>
</dbReference>
<dbReference type="AlphaFoldDB" id="A0A1H9M2Y9"/>
<comment type="subcellular location">
    <subcellularLocation>
        <location evidence="1">Cell membrane</location>
        <topology evidence="1">Multi-pass membrane protein</topology>
    </subcellularLocation>
</comment>
<evidence type="ECO:0000256" key="3">
    <source>
        <dbReference type="ARBA" id="ARBA00022475"/>
    </source>
</evidence>
<name>A0A1H9M2Y9_9LACT</name>
<dbReference type="Proteomes" id="UP000198556">
    <property type="component" value="Unassembled WGS sequence"/>
</dbReference>
<feature type="transmembrane region" description="Helical" evidence="7">
    <location>
        <begin position="64"/>
        <end position="86"/>
    </location>
</feature>
<keyword evidence="5 7" id="KW-1133">Transmembrane helix</keyword>
<evidence type="ECO:0000256" key="2">
    <source>
        <dbReference type="ARBA" id="ARBA00004936"/>
    </source>
</evidence>
<dbReference type="STRING" id="137733.SAMN05421767_12331"/>
<feature type="transmembrane region" description="Helical" evidence="7">
    <location>
        <begin position="201"/>
        <end position="222"/>
    </location>
</feature>
<keyword evidence="9" id="KW-0808">Transferase</keyword>
<evidence type="ECO:0000256" key="1">
    <source>
        <dbReference type="ARBA" id="ARBA00004651"/>
    </source>
</evidence>
<accession>A0A1H9M2Y9</accession>
<reference evidence="9 10" key="1">
    <citation type="submission" date="2016-10" db="EMBL/GenBank/DDBJ databases">
        <authorList>
            <person name="de Groot N.N."/>
        </authorList>
    </citation>
    <scope>NUCLEOTIDE SEQUENCE [LARGE SCALE GENOMIC DNA]</scope>
    <source>
        <strain evidence="9 10">DSM 15827</strain>
    </source>
</reference>
<feature type="transmembrane region" description="Helical" evidence="7">
    <location>
        <begin position="107"/>
        <end position="128"/>
    </location>
</feature>
<dbReference type="Gene3D" id="3.40.720.10">
    <property type="entry name" value="Alkaline Phosphatase, subunit A"/>
    <property type="match status" value="1"/>
</dbReference>
<dbReference type="SUPFAM" id="SSF53649">
    <property type="entry name" value="Alkaline phosphatase-like"/>
    <property type="match status" value="1"/>
</dbReference>
<gene>
    <name evidence="9" type="ORF">SAMN05421767_12331</name>
</gene>
<evidence type="ECO:0000259" key="8">
    <source>
        <dbReference type="Pfam" id="PF00884"/>
    </source>
</evidence>
<dbReference type="InterPro" id="IPR000917">
    <property type="entry name" value="Sulfatase_N"/>
</dbReference>
<dbReference type="EMBL" id="FOGF01000023">
    <property type="protein sequence ID" value="SER18031.1"/>
    <property type="molecule type" value="Genomic_DNA"/>
</dbReference>
<feature type="transmembrane region" description="Helical" evidence="7">
    <location>
        <begin position="169"/>
        <end position="189"/>
    </location>
</feature>
<evidence type="ECO:0000313" key="10">
    <source>
        <dbReference type="Proteomes" id="UP000198556"/>
    </source>
</evidence>
<proteinExistence type="predicted"/>
<feature type="transmembrane region" description="Helical" evidence="7">
    <location>
        <begin position="34"/>
        <end position="52"/>
    </location>
</feature>
<feature type="domain" description="Sulfatase N-terminal" evidence="8">
    <location>
        <begin position="260"/>
        <end position="551"/>
    </location>
</feature>
<dbReference type="CDD" id="cd16015">
    <property type="entry name" value="LTA_synthase"/>
    <property type="match status" value="1"/>
</dbReference>
<evidence type="ECO:0000256" key="6">
    <source>
        <dbReference type="ARBA" id="ARBA00023136"/>
    </source>
</evidence>
<dbReference type="GO" id="GO:0016740">
    <property type="term" value="F:transferase activity"/>
    <property type="evidence" value="ECO:0007669"/>
    <property type="project" value="UniProtKB-KW"/>
</dbReference>
<dbReference type="GO" id="GO:0005886">
    <property type="term" value="C:plasma membrane"/>
    <property type="evidence" value="ECO:0007669"/>
    <property type="project" value="UniProtKB-SubCell"/>
</dbReference>
<evidence type="ECO:0000256" key="7">
    <source>
        <dbReference type="SAM" id="Phobius"/>
    </source>
</evidence>
<dbReference type="Pfam" id="PF00884">
    <property type="entry name" value="Sulfatase"/>
    <property type="match status" value="1"/>
</dbReference>
<comment type="pathway">
    <text evidence="2">Cell wall biogenesis; lipoteichoic acid biosynthesis.</text>
</comment>
<dbReference type="OrthoDB" id="5901192at2"/>
<keyword evidence="4 7" id="KW-0812">Transmembrane</keyword>
<protein>
    <submittedName>
        <fullName evidence="9">Phosphoglycerol transferase</fullName>
    </submittedName>
</protein>